<feature type="transmembrane region" description="Helical" evidence="14">
    <location>
        <begin position="110"/>
        <end position="128"/>
    </location>
</feature>
<dbReference type="GO" id="GO:0006508">
    <property type="term" value="P:proteolysis"/>
    <property type="evidence" value="ECO:0007669"/>
    <property type="project" value="UniProtKB-KW"/>
</dbReference>
<accession>A0A6C0JKH3</accession>
<dbReference type="GO" id="GO:0046872">
    <property type="term" value="F:metal ion binding"/>
    <property type="evidence" value="ECO:0007669"/>
    <property type="project" value="UniProtKB-KW"/>
</dbReference>
<dbReference type="SUPFAM" id="SSF52540">
    <property type="entry name" value="P-loop containing nucleoside triphosphate hydrolases"/>
    <property type="match status" value="1"/>
</dbReference>
<dbReference type="Gene3D" id="1.10.8.60">
    <property type="match status" value="1"/>
</dbReference>
<feature type="domain" description="AAA+ ATPase" evidence="15">
    <location>
        <begin position="203"/>
        <end position="342"/>
    </location>
</feature>
<dbReference type="Pfam" id="PF17862">
    <property type="entry name" value="AAA_lid_3"/>
    <property type="match status" value="1"/>
</dbReference>
<dbReference type="Pfam" id="PF00004">
    <property type="entry name" value="AAA"/>
    <property type="match status" value="1"/>
</dbReference>
<dbReference type="Pfam" id="PF01434">
    <property type="entry name" value="Peptidase_M41"/>
    <property type="match status" value="1"/>
</dbReference>
<dbReference type="AlphaFoldDB" id="A0A6C0JKH3"/>
<comment type="subcellular location">
    <subcellularLocation>
        <location evidence="2">Membrane</location>
    </subcellularLocation>
</comment>
<evidence type="ECO:0000256" key="4">
    <source>
        <dbReference type="ARBA" id="ARBA00022670"/>
    </source>
</evidence>
<evidence type="ECO:0000256" key="14">
    <source>
        <dbReference type="SAM" id="Phobius"/>
    </source>
</evidence>
<organism evidence="16">
    <name type="scientific">viral metagenome</name>
    <dbReference type="NCBI Taxonomy" id="1070528"/>
    <lineage>
        <taxon>unclassified sequences</taxon>
        <taxon>metagenomes</taxon>
        <taxon>organismal metagenomes</taxon>
    </lineage>
</organism>
<keyword evidence="11 14" id="KW-1133">Transmembrane helix</keyword>
<proteinExistence type="inferred from homology"/>
<keyword evidence="5 14" id="KW-0812">Transmembrane</keyword>
<dbReference type="InterPro" id="IPR027417">
    <property type="entry name" value="P-loop_NTPase"/>
</dbReference>
<comment type="similarity">
    <text evidence="3">In the C-terminal section; belongs to the peptidase M41 family.</text>
</comment>
<reference evidence="16" key="1">
    <citation type="journal article" date="2020" name="Nature">
        <title>Giant virus diversity and host interactions through global metagenomics.</title>
        <authorList>
            <person name="Schulz F."/>
            <person name="Roux S."/>
            <person name="Paez-Espino D."/>
            <person name="Jungbluth S."/>
            <person name="Walsh D.A."/>
            <person name="Denef V.J."/>
            <person name="McMahon K.D."/>
            <person name="Konstantinidis K.T."/>
            <person name="Eloe-Fadrosh E.A."/>
            <person name="Kyrpides N.C."/>
            <person name="Woyke T."/>
        </authorList>
    </citation>
    <scope>NUCLEOTIDE SEQUENCE</scope>
    <source>
        <strain evidence="16">GVMAG-M-3300027747-57</strain>
    </source>
</reference>
<dbReference type="InterPro" id="IPR003959">
    <property type="entry name" value="ATPase_AAA_core"/>
</dbReference>
<dbReference type="InterPro" id="IPR003960">
    <property type="entry name" value="ATPase_AAA_CS"/>
</dbReference>
<keyword evidence="12" id="KW-0482">Metalloprotease</keyword>
<dbReference type="Gene3D" id="1.20.58.760">
    <property type="entry name" value="Peptidase M41"/>
    <property type="match status" value="1"/>
</dbReference>
<evidence type="ECO:0000256" key="2">
    <source>
        <dbReference type="ARBA" id="ARBA00004370"/>
    </source>
</evidence>
<dbReference type="InterPro" id="IPR000642">
    <property type="entry name" value="Peptidase_M41"/>
</dbReference>
<dbReference type="Gene3D" id="3.40.50.300">
    <property type="entry name" value="P-loop containing nucleotide triphosphate hydrolases"/>
    <property type="match status" value="1"/>
</dbReference>
<name>A0A6C0JKH3_9ZZZZ</name>
<dbReference type="InterPro" id="IPR041569">
    <property type="entry name" value="AAA_lid_3"/>
</dbReference>
<evidence type="ECO:0000256" key="7">
    <source>
        <dbReference type="ARBA" id="ARBA00022741"/>
    </source>
</evidence>
<evidence type="ECO:0000256" key="3">
    <source>
        <dbReference type="ARBA" id="ARBA00010044"/>
    </source>
</evidence>
<keyword evidence="6" id="KW-0479">Metal-binding</keyword>
<evidence type="ECO:0000256" key="10">
    <source>
        <dbReference type="ARBA" id="ARBA00022840"/>
    </source>
</evidence>
<dbReference type="InterPro" id="IPR037219">
    <property type="entry name" value="Peptidase_M41-like"/>
</dbReference>
<dbReference type="GO" id="GO:0005524">
    <property type="term" value="F:ATP binding"/>
    <property type="evidence" value="ECO:0007669"/>
    <property type="project" value="UniProtKB-KW"/>
</dbReference>
<dbReference type="PANTHER" id="PTHR23076:SF113">
    <property type="entry name" value="ATP-DEPENDENT ZINC METALLOPROTEASE FTSH 1, CHLOROPLASTIC-RELATED"/>
    <property type="match status" value="1"/>
</dbReference>
<evidence type="ECO:0000256" key="8">
    <source>
        <dbReference type="ARBA" id="ARBA00022801"/>
    </source>
</evidence>
<dbReference type="GO" id="GO:0009535">
    <property type="term" value="C:chloroplast thylakoid membrane"/>
    <property type="evidence" value="ECO:0007669"/>
    <property type="project" value="TreeGrafter"/>
</dbReference>
<dbReference type="EMBL" id="MN740430">
    <property type="protein sequence ID" value="QHU06162.1"/>
    <property type="molecule type" value="Genomic_DNA"/>
</dbReference>
<evidence type="ECO:0000256" key="13">
    <source>
        <dbReference type="ARBA" id="ARBA00023136"/>
    </source>
</evidence>
<protein>
    <recommendedName>
        <fullName evidence="15">AAA+ ATPase domain-containing protein</fullName>
    </recommendedName>
</protein>
<keyword evidence="9" id="KW-0862">Zinc</keyword>
<keyword evidence="10" id="KW-0067">ATP-binding</keyword>
<dbReference type="FunFam" id="1.10.8.60:FF:000001">
    <property type="entry name" value="ATP-dependent zinc metalloprotease FtsH"/>
    <property type="match status" value="1"/>
</dbReference>
<dbReference type="GO" id="GO:0004176">
    <property type="term" value="F:ATP-dependent peptidase activity"/>
    <property type="evidence" value="ECO:0007669"/>
    <property type="project" value="InterPro"/>
</dbReference>
<keyword evidence="4" id="KW-0645">Protease</keyword>
<dbReference type="PROSITE" id="PS00674">
    <property type="entry name" value="AAA"/>
    <property type="match status" value="1"/>
</dbReference>
<dbReference type="SUPFAM" id="SSF140990">
    <property type="entry name" value="FtsH protease domain-like"/>
    <property type="match status" value="1"/>
</dbReference>
<comment type="cofactor">
    <cofactor evidence="1">
        <name>Zn(2+)</name>
        <dbReference type="ChEBI" id="CHEBI:29105"/>
    </cofactor>
</comment>
<evidence type="ECO:0000256" key="1">
    <source>
        <dbReference type="ARBA" id="ARBA00001947"/>
    </source>
</evidence>
<sequence>MKHPSDISSVIRNQYFLKNIPYPNLVEKIENHEVSKIYFSPKYDKVISENIEETNDVFADYSITEIIPPVTTNLIDMSIKNKVEPVFAVQQPPGVIQTVAADILGGINTYFVPLVYLTLFLSFIRSFFITSRNFKSPFNGGIQGLPGMPGSLNIDLKKDKELMLKSNITLNSFAGSPEIFEECTEVVSYLKNATLYKMAGAEIPRGILLEGPPGTGKTLLAKAIASEADANFISISASEFVEIYVGAGASKIRNLFNSARQNKPCIIFIDEIDSVGRQRGAGINMANDEREQTLNQLLAEMDGFSDNEGILIMAATNRKDVLDSALLRPGRFDRIITVSLPDKNSRKEILCVHSRNKILEQNINLELIAELTAGFSGAQIKNLLNEAAIYAARNGNTVIKEKDILDALDKLIVGLIRKTDTRGEDARKRIAIHETGHALLCSIFKEYFELKKVTIQSTYNGAGGYTLFNEYQNITESGLYTKNLLKKRLIVAMGGKAAETIYYGEEYVSVGAVQDLKQANSMAQRMIGNYGMGKLLEPFYNENIDSDRNPFLGRSMTLGAKYSEKTKELMDNESLELVRNAYDEAKRILNENRGKIDIIVDKLLEKNTLFMKEFDELIL</sequence>
<evidence type="ECO:0000256" key="12">
    <source>
        <dbReference type="ARBA" id="ARBA00023049"/>
    </source>
</evidence>
<evidence type="ECO:0000313" key="16">
    <source>
        <dbReference type="EMBL" id="QHU06162.1"/>
    </source>
</evidence>
<dbReference type="FunFam" id="3.40.50.300:FF:000001">
    <property type="entry name" value="ATP-dependent zinc metalloprotease FtsH"/>
    <property type="match status" value="1"/>
</dbReference>
<dbReference type="InterPro" id="IPR003593">
    <property type="entry name" value="AAA+_ATPase"/>
</dbReference>
<dbReference type="GO" id="GO:0016887">
    <property type="term" value="F:ATP hydrolysis activity"/>
    <property type="evidence" value="ECO:0007669"/>
    <property type="project" value="InterPro"/>
</dbReference>
<evidence type="ECO:0000256" key="5">
    <source>
        <dbReference type="ARBA" id="ARBA00022692"/>
    </source>
</evidence>
<dbReference type="GO" id="GO:0004222">
    <property type="term" value="F:metalloendopeptidase activity"/>
    <property type="evidence" value="ECO:0007669"/>
    <property type="project" value="InterPro"/>
</dbReference>
<evidence type="ECO:0000259" key="15">
    <source>
        <dbReference type="SMART" id="SM00382"/>
    </source>
</evidence>
<dbReference type="PANTHER" id="PTHR23076">
    <property type="entry name" value="METALLOPROTEASE M41 FTSH"/>
    <property type="match status" value="1"/>
</dbReference>
<keyword evidence="13 14" id="KW-0472">Membrane</keyword>
<dbReference type="CDD" id="cd19501">
    <property type="entry name" value="RecA-like_FtsH"/>
    <property type="match status" value="1"/>
</dbReference>
<dbReference type="SMART" id="SM00382">
    <property type="entry name" value="AAA"/>
    <property type="match status" value="1"/>
</dbReference>
<keyword evidence="7" id="KW-0547">Nucleotide-binding</keyword>
<evidence type="ECO:0000256" key="9">
    <source>
        <dbReference type="ARBA" id="ARBA00022833"/>
    </source>
</evidence>
<evidence type="ECO:0000256" key="11">
    <source>
        <dbReference type="ARBA" id="ARBA00022989"/>
    </source>
</evidence>
<keyword evidence="8" id="KW-0378">Hydrolase</keyword>
<evidence type="ECO:0000256" key="6">
    <source>
        <dbReference type="ARBA" id="ARBA00022723"/>
    </source>
</evidence>